<dbReference type="InterPro" id="IPR029058">
    <property type="entry name" value="AB_hydrolase_fold"/>
</dbReference>
<keyword evidence="3" id="KW-1185">Reference proteome</keyword>
<dbReference type="AlphaFoldDB" id="A0A2I2KI15"/>
<dbReference type="PANTHER" id="PTHR43798">
    <property type="entry name" value="MONOACYLGLYCEROL LIPASE"/>
    <property type="match status" value="1"/>
</dbReference>
<dbReference type="SUPFAM" id="SSF53474">
    <property type="entry name" value="alpha/beta-Hydrolases"/>
    <property type="match status" value="1"/>
</dbReference>
<sequence length="434" mass="47235">MTISEATETIFTSDGRLTALVALANSDGETQLHSRGWTGSLTLGVDGAAYRIEVSAGLFRLSEPSEPETSGDCTHVVAVGTGEQWSTMLQTVPPPGLTDVFGGQFLGMTLTPRNLSGELRLAVRRVVELLRHIVNGTDPTPQVVQDSRPHGTFDAARGRYVHLHIDGHDHRIYFEEAGSGIGLLCQHTAGTDGRQWRHLLEDERVTSRFRVIAYDLPHHGKSLPPSGVAWWAQEYRLTRGYLMQIPIALANALGLDRPAFIGSSVGGMLALDLARFHPDDFRAVVSCEGALYAVPDHAAPRPNDGTLTVGSDPAQHAASMMSFMGATAPESYRHETRLHYAQGAPGVFPGDIAYFRGDHDLRGQAHLIDTARCPVHMLTGNYDFLTMPLSERAAEEIPNVSFMAMPGLGHFPMSEDPERFIGYLLPILDAIAAR</sequence>
<dbReference type="GO" id="GO:0003824">
    <property type="term" value="F:catalytic activity"/>
    <property type="evidence" value="ECO:0007669"/>
    <property type="project" value="UniProtKB-ARBA"/>
</dbReference>
<feature type="domain" description="AB hydrolase-1" evidence="1">
    <location>
        <begin position="187"/>
        <end position="421"/>
    </location>
</feature>
<evidence type="ECO:0000259" key="1">
    <source>
        <dbReference type="Pfam" id="PF12697"/>
    </source>
</evidence>
<dbReference type="Pfam" id="PF12697">
    <property type="entry name" value="Abhydrolase_6"/>
    <property type="match status" value="1"/>
</dbReference>
<proteinExistence type="predicted"/>
<evidence type="ECO:0000313" key="3">
    <source>
        <dbReference type="Proteomes" id="UP000234331"/>
    </source>
</evidence>
<dbReference type="InterPro" id="IPR050266">
    <property type="entry name" value="AB_hydrolase_sf"/>
</dbReference>
<dbReference type="Proteomes" id="UP000234331">
    <property type="component" value="Unassembled WGS sequence"/>
</dbReference>
<accession>A0A2I2KI15</accession>
<dbReference type="RefSeq" id="WP_207770083.1">
    <property type="nucleotide sequence ID" value="NZ_FZMO01000001.1"/>
</dbReference>
<organism evidence="2 3">
    <name type="scientific">Frankia canadensis</name>
    <dbReference type="NCBI Taxonomy" id="1836972"/>
    <lineage>
        <taxon>Bacteria</taxon>
        <taxon>Bacillati</taxon>
        <taxon>Actinomycetota</taxon>
        <taxon>Actinomycetes</taxon>
        <taxon>Frankiales</taxon>
        <taxon>Frankiaceae</taxon>
        <taxon>Frankia</taxon>
    </lineage>
</organism>
<gene>
    <name evidence="2" type="ORF">FRACA_10061</name>
</gene>
<dbReference type="InterPro" id="IPR000073">
    <property type="entry name" value="AB_hydrolase_1"/>
</dbReference>
<dbReference type="EMBL" id="FZMO01000001">
    <property type="protein sequence ID" value="SNQ45302.1"/>
    <property type="molecule type" value="Genomic_DNA"/>
</dbReference>
<reference evidence="2 3" key="1">
    <citation type="submission" date="2017-06" db="EMBL/GenBank/DDBJ databases">
        <authorList>
            <person name="Kim H.J."/>
            <person name="Triplett B.A."/>
        </authorList>
    </citation>
    <scope>NUCLEOTIDE SEQUENCE [LARGE SCALE GENOMIC DNA]</scope>
    <source>
        <strain evidence="2">FRACA_ARgP5</strain>
    </source>
</reference>
<name>A0A2I2KI15_9ACTN</name>
<evidence type="ECO:0000313" key="2">
    <source>
        <dbReference type="EMBL" id="SNQ45302.1"/>
    </source>
</evidence>
<dbReference type="Gene3D" id="3.40.50.1820">
    <property type="entry name" value="alpha/beta hydrolase"/>
    <property type="match status" value="1"/>
</dbReference>
<protein>
    <submittedName>
        <fullName evidence="2">Carboxylesterase (Modular protein)</fullName>
    </submittedName>
</protein>